<dbReference type="AlphaFoldDB" id="A0A444VRD4"/>
<comment type="caution">
    <text evidence="4">The sequence shown here is derived from an EMBL/GenBank/DDBJ whole genome shotgun (WGS) entry which is preliminary data.</text>
</comment>
<evidence type="ECO:0000313" key="4">
    <source>
        <dbReference type="EMBL" id="RYC53395.1"/>
    </source>
</evidence>
<dbReference type="EMBL" id="JJMP01000001">
    <property type="protein sequence ID" value="RYC53395.1"/>
    <property type="molecule type" value="Genomic_DNA"/>
</dbReference>
<sequence>MKKNKKIAAIGLGAFLLMLGACQQAPKKEESTESNAAEQSQERIEPPKGIISLEESKSLYDNYTKNRAEIIQQFEAERSPESKFEVARFTAFSYEEIKQYMAFLEQEAQNAQVDISSLRFYFANYPDQEDFPDGKKIVHPRQNSLFIVPAMKADGGEYGFYIGADGKAKLIKNAVGQTEVGSTIDNKQKSQASFVPSLSSPASTAGEQSLALNRGNSSPPPWTDY</sequence>
<keyword evidence="3" id="KW-0732">Signal</keyword>
<feature type="region of interest" description="Disordered" evidence="2">
    <location>
        <begin position="181"/>
        <end position="225"/>
    </location>
</feature>
<keyword evidence="1" id="KW-0175">Coiled coil</keyword>
<dbReference type="RefSeq" id="WP_129653069.1">
    <property type="nucleotide sequence ID" value="NZ_ML142907.1"/>
</dbReference>
<keyword evidence="5" id="KW-1185">Reference proteome</keyword>
<evidence type="ECO:0000313" key="5">
    <source>
        <dbReference type="Proteomes" id="UP000290261"/>
    </source>
</evidence>
<evidence type="ECO:0008006" key="6">
    <source>
        <dbReference type="Google" id="ProtNLM"/>
    </source>
</evidence>
<organism evidence="4 5">
    <name type="scientific">Flagellimonas olearia</name>
    <dbReference type="NCBI Taxonomy" id="552546"/>
    <lineage>
        <taxon>Bacteria</taxon>
        <taxon>Pseudomonadati</taxon>
        <taxon>Bacteroidota</taxon>
        <taxon>Flavobacteriia</taxon>
        <taxon>Flavobacteriales</taxon>
        <taxon>Flavobacteriaceae</taxon>
        <taxon>Flagellimonas</taxon>
    </lineage>
</organism>
<feature type="coiled-coil region" evidence="1">
    <location>
        <begin position="53"/>
        <end position="114"/>
    </location>
</feature>
<gene>
    <name evidence="4" type="ORF">DN53_04015</name>
</gene>
<feature type="compositionally biased region" description="Polar residues" evidence="2">
    <location>
        <begin position="181"/>
        <end position="217"/>
    </location>
</feature>
<proteinExistence type="predicted"/>
<protein>
    <recommendedName>
        <fullName evidence="6">Lipoprotein</fullName>
    </recommendedName>
</protein>
<evidence type="ECO:0000256" key="3">
    <source>
        <dbReference type="SAM" id="SignalP"/>
    </source>
</evidence>
<accession>A0A444VRD4</accession>
<dbReference type="Proteomes" id="UP000290261">
    <property type="component" value="Unassembled WGS sequence"/>
</dbReference>
<name>A0A444VRD4_9FLAO</name>
<feature type="chain" id="PRO_5019338977" description="Lipoprotein" evidence="3">
    <location>
        <begin position="25"/>
        <end position="225"/>
    </location>
</feature>
<feature type="region of interest" description="Disordered" evidence="2">
    <location>
        <begin position="26"/>
        <end position="48"/>
    </location>
</feature>
<dbReference type="PROSITE" id="PS51257">
    <property type="entry name" value="PROKAR_LIPOPROTEIN"/>
    <property type="match status" value="1"/>
</dbReference>
<reference evidence="4 5" key="1">
    <citation type="submission" date="2014-04" db="EMBL/GenBank/DDBJ databases">
        <title>Whole genome of Muricauda olearia.</title>
        <authorList>
            <person name="Zhang X.-H."/>
            <person name="Tang K."/>
        </authorList>
    </citation>
    <scope>NUCLEOTIDE SEQUENCE [LARGE SCALE GENOMIC DNA]</scope>
    <source>
        <strain evidence="4 5">Th120</strain>
    </source>
</reference>
<evidence type="ECO:0000256" key="2">
    <source>
        <dbReference type="SAM" id="MobiDB-lite"/>
    </source>
</evidence>
<evidence type="ECO:0000256" key="1">
    <source>
        <dbReference type="SAM" id="Coils"/>
    </source>
</evidence>
<feature type="signal peptide" evidence="3">
    <location>
        <begin position="1"/>
        <end position="24"/>
    </location>
</feature>